<dbReference type="Proteomes" id="UP001212997">
    <property type="component" value="Unassembled WGS sequence"/>
</dbReference>
<dbReference type="EMBL" id="JANAWD010000123">
    <property type="protein sequence ID" value="KAJ3486364.1"/>
    <property type="molecule type" value="Genomic_DNA"/>
</dbReference>
<name>A0AAD5V4W9_9APHY</name>
<evidence type="ECO:0000313" key="2">
    <source>
        <dbReference type="EMBL" id="KAJ3486364.1"/>
    </source>
</evidence>
<gene>
    <name evidence="2" type="ORF">NLI96_g4286</name>
</gene>
<feature type="compositionally biased region" description="Polar residues" evidence="1">
    <location>
        <begin position="8"/>
        <end position="31"/>
    </location>
</feature>
<proteinExistence type="predicted"/>
<accession>A0AAD5V4W9</accession>
<feature type="region of interest" description="Disordered" evidence="1">
    <location>
        <begin position="1"/>
        <end position="122"/>
    </location>
</feature>
<comment type="caution">
    <text evidence="2">The sequence shown here is derived from an EMBL/GenBank/DDBJ whole genome shotgun (WGS) entry which is preliminary data.</text>
</comment>
<organism evidence="2 3">
    <name type="scientific">Meripilus lineatus</name>
    <dbReference type="NCBI Taxonomy" id="2056292"/>
    <lineage>
        <taxon>Eukaryota</taxon>
        <taxon>Fungi</taxon>
        <taxon>Dikarya</taxon>
        <taxon>Basidiomycota</taxon>
        <taxon>Agaricomycotina</taxon>
        <taxon>Agaricomycetes</taxon>
        <taxon>Polyporales</taxon>
        <taxon>Meripilaceae</taxon>
        <taxon>Meripilus</taxon>
    </lineage>
</organism>
<evidence type="ECO:0000313" key="3">
    <source>
        <dbReference type="Proteomes" id="UP001212997"/>
    </source>
</evidence>
<feature type="compositionally biased region" description="Polar residues" evidence="1">
    <location>
        <begin position="70"/>
        <end position="80"/>
    </location>
</feature>
<protein>
    <submittedName>
        <fullName evidence="2">Uncharacterized protein</fullName>
    </submittedName>
</protein>
<keyword evidence="3" id="KW-1185">Reference proteome</keyword>
<dbReference type="AlphaFoldDB" id="A0AAD5V4W9"/>
<sequence>MPHFYPSRSCSPALTADSTYAPTYTSRSSSPDDLISMDGYSSLSEMDWSEDEDNVESVCNDNPLDPRAKGQSTPSENVAQRSARPPSAQPSHSTAVTKEPKGKARASPLSPQKRQKPPRRFTPADIKLIFDAGQKIKCPWPECGQYVPIDQSLFSFHIIENEETHHLKKINYVRCPFGCTDIPYNVSRHILRDHYDRVIECPVDNCGMVIVGDTYHIIRHLSAAKHSDYEKPADGRPIELMVYAWPK</sequence>
<reference evidence="2" key="1">
    <citation type="submission" date="2022-07" db="EMBL/GenBank/DDBJ databases">
        <title>Genome Sequence of Physisporinus lineatus.</title>
        <authorList>
            <person name="Buettner E."/>
        </authorList>
    </citation>
    <scope>NUCLEOTIDE SEQUENCE</scope>
    <source>
        <strain evidence="2">VT162</strain>
    </source>
</reference>
<evidence type="ECO:0000256" key="1">
    <source>
        <dbReference type="SAM" id="MobiDB-lite"/>
    </source>
</evidence>